<dbReference type="RefSeq" id="WP_013181554.1">
    <property type="nucleotide sequence ID" value="NC_014225.1"/>
</dbReference>
<dbReference type="EMBL" id="CP001928">
    <property type="protein sequence ID" value="ADI37826.1"/>
    <property type="molecule type" value="Genomic_DNA"/>
</dbReference>
<proteinExistence type="predicted"/>
<dbReference type="KEGG" id="wch:wcw_0454"/>
<dbReference type="HOGENOM" id="CLU_2412421_0_0_0"/>
<evidence type="ECO:0000313" key="1">
    <source>
        <dbReference type="EMBL" id="ADI37826.1"/>
    </source>
</evidence>
<reference evidence="1 2" key="1">
    <citation type="journal article" date="2010" name="PLoS ONE">
        <title>The Waddlia genome: a window into chlamydial biology.</title>
        <authorList>
            <person name="Bertelli C."/>
            <person name="Collyn F."/>
            <person name="Croxatto A."/>
            <person name="Ruckert C."/>
            <person name="Polkinghorne A."/>
            <person name="Kebbi-Beghdadi C."/>
            <person name="Goesmann A."/>
            <person name="Vaughan L."/>
            <person name="Greub G."/>
        </authorList>
    </citation>
    <scope>NUCLEOTIDE SEQUENCE [LARGE SCALE GENOMIC DNA]</scope>
    <source>
        <strain evidence="2">ATCC VR-1470 / WSU 86-1044</strain>
    </source>
</reference>
<organism evidence="1 2">
    <name type="scientific">Waddlia chondrophila (strain ATCC VR-1470 / WSU 86-1044)</name>
    <dbReference type="NCBI Taxonomy" id="716544"/>
    <lineage>
        <taxon>Bacteria</taxon>
        <taxon>Pseudomonadati</taxon>
        <taxon>Chlamydiota</taxon>
        <taxon>Chlamydiia</taxon>
        <taxon>Parachlamydiales</taxon>
        <taxon>Waddliaceae</taxon>
        <taxon>Waddlia</taxon>
    </lineage>
</organism>
<sequence>MVKIMVMLTLDSVRKVFLDVIEEKKSFGEASRWASEMIEKDERGLLEFDPKEDISTIFSGLTYLLGVDLEESPGVYFHSIQNVKDEYNELFY</sequence>
<dbReference type="Proteomes" id="UP000001505">
    <property type="component" value="Chromosome"/>
</dbReference>
<keyword evidence="2" id="KW-1185">Reference proteome</keyword>
<gene>
    <name evidence="1" type="ordered locus">wcw_0454</name>
</gene>
<dbReference type="STRING" id="716544.wcw_0454"/>
<evidence type="ECO:0000313" key="2">
    <source>
        <dbReference type="Proteomes" id="UP000001505"/>
    </source>
</evidence>
<dbReference type="AlphaFoldDB" id="D6YUL5"/>
<protein>
    <submittedName>
        <fullName evidence="1">Uncharacterized protein</fullName>
    </submittedName>
</protein>
<accession>D6YUL5</accession>
<dbReference type="OrthoDB" id="8481922at2"/>
<name>D6YUL5_WADCW</name>